<reference evidence="1" key="1">
    <citation type="submission" date="2015-04" db="UniProtKB">
        <authorList>
            <consortium name="EnsemblPlants"/>
        </authorList>
    </citation>
    <scope>IDENTIFICATION</scope>
</reference>
<dbReference type="AlphaFoldDB" id="A0A0E0AS63"/>
<reference evidence="1" key="2">
    <citation type="submission" date="2018-05" db="EMBL/GenBank/DDBJ databases">
        <title>OgluRS3 (Oryza glumaepatula Reference Sequence Version 3).</title>
        <authorList>
            <person name="Zhang J."/>
            <person name="Kudrna D."/>
            <person name="Lee S."/>
            <person name="Talag J."/>
            <person name="Welchert J."/>
            <person name="Wing R.A."/>
        </authorList>
    </citation>
    <scope>NUCLEOTIDE SEQUENCE [LARGE SCALE GENOMIC DNA]</scope>
</reference>
<accession>A0A0E0AS63</accession>
<evidence type="ECO:0000313" key="2">
    <source>
        <dbReference type="Proteomes" id="UP000026961"/>
    </source>
</evidence>
<dbReference type="EnsemblPlants" id="OGLUM08G06480.1">
    <property type="protein sequence ID" value="OGLUM08G06480.1"/>
    <property type="gene ID" value="OGLUM08G06480"/>
</dbReference>
<organism evidence="1">
    <name type="scientific">Oryza glumipatula</name>
    <dbReference type="NCBI Taxonomy" id="40148"/>
    <lineage>
        <taxon>Eukaryota</taxon>
        <taxon>Viridiplantae</taxon>
        <taxon>Streptophyta</taxon>
        <taxon>Embryophyta</taxon>
        <taxon>Tracheophyta</taxon>
        <taxon>Spermatophyta</taxon>
        <taxon>Magnoliopsida</taxon>
        <taxon>Liliopsida</taxon>
        <taxon>Poales</taxon>
        <taxon>Poaceae</taxon>
        <taxon>BOP clade</taxon>
        <taxon>Oryzoideae</taxon>
        <taxon>Oryzeae</taxon>
        <taxon>Oryzinae</taxon>
        <taxon>Oryza</taxon>
    </lineage>
</organism>
<protein>
    <submittedName>
        <fullName evidence="1">Uncharacterized protein</fullName>
    </submittedName>
</protein>
<dbReference type="HOGENOM" id="CLU_2350201_0_0_1"/>
<sequence>MQMQNASNGAKPEEPSSILIRPHPLSCFLRDHACCNQLTCNLLPGVGFLPYFLQRPISISTTRLSNPSLYIGIGRSTLSSVSISISLPQHLKKQIFR</sequence>
<name>A0A0E0AS63_9ORYZ</name>
<keyword evidence="2" id="KW-1185">Reference proteome</keyword>
<dbReference type="Gramene" id="OGLUM08G06480.1">
    <property type="protein sequence ID" value="OGLUM08G06480.1"/>
    <property type="gene ID" value="OGLUM08G06480"/>
</dbReference>
<dbReference type="Proteomes" id="UP000026961">
    <property type="component" value="Chromosome 8"/>
</dbReference>
<proteinExistence type="predicted"/>
<evidence type="ECO:0000313" key="1">
    <source>
        <dbReference type="EnsemblPlants" id="OGLUM08G06480.1"/>
    </source>
</evidence>